<sequence>MQIVILCGGKATRL</sequence>
<reference evidence="2" key="1">
    <citation type="submission" date="2017-09" db="EMBL/GenBank/DDBJ databases">
        <title>Depth-based differentiation of microbial function through sediment-hosted aquifers and enrichment of novel symbionts in the deep terrestrial subsurface.</title>
        <authorList>
            <person name="Probst A.J."/>
            <person name="Ladd B."/>
            <person name="Jarett J.K."/>
            <person name="Geller-Mcgrath D.E."/>
            <person name="Sieber C.M.K."/>
            <person name="Emerson J.B."/>
            <person name="Anantharaman K."/>
            <person name="Thomas B.C."/>
            <person name="Malmstrom R."/>
            <person name="Stieglmeier M."/>
            <person name="Klingl A."/>
            <person name="Woyke T."/>
            <person name="Ryan C.M."/>
            <person name="Banfield J.F."/>
        </authorList>
    </citation>
    <scope>NUCLEOTIDE SEQUENCE [LARGE SCALE GENOMIC DNA]</scope>
</reference>
<dbReference type="EMBL" id="PFGB01000019">
    <property type="protein sequence ID" value="PIW35232.1"/>
    <property type="molecule type" value="Genomic_DNA"/>
</dbReference>
<comment type="caution">
    <text evidence="1">The sequence shown here is derived from an EMBL/GenBank/DDBJ whole genome shotgun (WGS) entry which is preliminary data.</text>
</comment>
<feature type="non-terminal residue" evidence="1">
    <location>
        <position position="14"/>
    </location>
</feature>
<organism evidence="1 2">
    <name type="scientific">Candidatus Nealsonbacteria bacterium CG15_BIG_FIL_POST_REV_8_21_14_020_37_12</name>
    <dbReference type="NCBI Taxonomy" id="1974716"/>
    <lineage>
        <taxon>Bacteria</taxon>
        <taxon>Candidatus Nealsoniibacteriota</taxon>
    </lineage>
</organism>
<gene>
    <name evidence="1" type="ORF">COW25_00585</name>
</gene>
<accession>A0A2M7H1R4</accession>
<evidence type="ECO:0000313" key="2">
    <source>
        <dbReference type="Proteomes" id="UP000230215"/>
    </source>
</evidence>
<protein>
    <submittedName>
        <fullName evidence="1">Uncharacterized protein</fullName>
    </submittedName>
</protein>
<proteinExistence type="predicted"/>
<dbReference type="Proteomes" id="UP000230215">
    <property type="component" value="Unassembled WGS sequence"/>
</dbReference>
<evidence type="ECO:0000313" key="1">
    <source>
        <dbReference type="EMBL" id="PIW35232.1"/>
    </source>
</evidence>
<name>A0A2M7H1R4_9BACT</name>